<keyword evidence="1" id="KW-0472">Membrane</keyword>
<keyword evidence="1" id="KW-1133">Transmembrane helix</keyword>
<feature type="non-terminal residue" evidence="2">
    <location>
        <position position="1"/>
    </location>
</feature>
<dbReference type="EMBL" id="JAUEPT010000116">
    <property type="protein sequence ID" value="KAK0431356.1"/>
    <property type="molecule type" value="Genomic_DNA"/>
</dbReference>
<dbReference type="AlphaFoldDB" id="A0AA39ME04"/>
<sequence length="94" mass="10516">MKNQERFEKWSMIGFKPPNASRGALLFFWMEFAIAAIVGTARLSRKRILCLPLYCAEHLTARPEGSTVQSRGQPVAAVSSLHIICRSSPVTRLL</sequence>
<accession>A0AA39ME04</accession>
<keyword evidence="1" id="KW-0812">Transmembrane</keyword>
<organism evidence="2 3">
    <name type="scientific">Armillaria borealis</name>
    <dbReference type="NCBI Taxonomy" id="47425"/>
    <lineage>
        <taxon>Eukaryota</taxon>
        <taxon>Fungi</taxon>
        <taxon>Dikarya</taxon>
        <taxon>Basidiomycota</taxon>
        <taxon>Agaricomycotina</taxon>
        <taxon>Agaricomycetes</taxon>
        <taxon>Agaricomycetidae</taxon>
        <taxon>Agaricales</taxon>
        <taxon>Marasmiineae</taxon>
        <taxon>Physalacriaceae</taxon>
        <taxon>Armillaria</taxon>
    </lineage>
</organism>
<reference evidence="2" key="1">
    <citation type="submission" date="2023-06" db="EMBL/GenBank/DDBJ databases">
        <authorList>
            <consortium name="Lawrence Berkeley National Laboratory"/>
            <person name="Ahrendt S."/>
            <person name="Sahu N."/>
            <person name="Indic B."/>
            <person name="Wong-Bajracharya J."/>
            <person name="Merenyi Z."/>
            <person name="Ke H.-M."/>
            <person name="Monk M."/>
            <person name="Kocsube S."/>
            <person name="Drula E."/>
            <person name="Lipzen A."/>
            <person name="Balint B."/>
            <person name="Henrissat B."/>
            <person name="Andreopoulos B."/>
            <person name="Martin F.M."/>
            <person name="Harder C.B."/>
            <person name="Rigling D."/>
            <person name="Ford K.L."/>
            <person name="Foster G.D."/>
            <person name="Pangilinan J."/>
            <person name="Papanicolaou A."/>
            <person name="Barry K."/>
            <person name="LaButti K."/>
            <person name="Viragh M."/>
            <person name="Koriabine M."/>
            <person name="Yan M."/>
            <person name="Riley R."/>
            <person name="Champramary S."/>
            <person name="Plett K.L."/>
            <person name="Tsai I.J."/>
            <person name="Slot J."/>
            <person name="Sipos G."/>
            <person name="Plett J."/>
            <person name="Nagy L.G."/>
            <person name="Grigoriev I.V."/>
        </authorList>
    </citation>
    <scope>NUCLEOTIDE SEQUENCE</scope>
    <source>
        <strain evidence="2">FPL87.14</strain>
    </source>
</reference>
<dbReference type="Proteomes" id="UP001175226">
    <property type="component" value="Unassembled WGS sequence"/>
</dbReference>
<evidence type="ECO:0000313" key="3">
    <source>
        <dbReference type="Proteomes" id="UP001175226"/>
    </source>
</evidence>
<keyword evidence="3" id="KW-1185">Reference proteome</keyword>
<evidence type="ECO:0000313" key="2">
    <source>
        <dbReference type="EMBL" id="KAK0431356.1"/>
    </source>
</evidence>
<gene>
    <name evidence="2" type="ORF">EV421DRAFT_1853980</name>
</gene>
<name>A0AA39ME04_9AGAR</name>
<comment type="caution">
    <text evidence="2">The sequence shown here is derived from an EMBL/GenBank/DDBJ whole genome shotgun (WGS) entry which is preliminary data.</text>
</comment>
<proteinExistence type="predicted"/>
<protein>
    <submittedName>
        <fullName evidence="2">Uncharacterized protein</fullName>
    </submittedName>
</protein>
<feature type="transmembrane region" description="Helical" evidence="1">
    <location>
        <begin position="20"/>
        <end position="39"/>
    </location>
</feature>
<evidence type="ECO:0000256" key="1">
    <source>
        <dbReference type="SAM" id="Phobius"/>
    </source>
</evidence>